<name>A0A2I2G813_9EURO</name>
<dbReference type="NCBIfam" id="TIGR01733">
    <property type="entry name" value="AA-adenyl-dom"/>
    <property type="match status" value="5"/>
</dbReference>
<dbReference type="InterPro" id="IPR036736">
    <property type="entry name" value="ACP-like_sf"/>
</dbReference>
<feature type="compositionally biased region" description="Polar residues" evidence="5">
    <location>
        <begin position="86"/>
        <end position="97"/>
    </location>
</feature>
<dbReference type="SUPFAM" id="SSF47336">
    <property type="entry name" value="ACP-like"/>
    <property type="match status" value="6"/>
</dbReference>
<dbReference type="PANTHER" id="PTHR45527:SF16">
    <property type="entry name" value="NONRIBOSOMAL PEPTIDE SYNTHASE ATNA-RELATED"/>
    <property type="match status" value="1"/>
</dbReference>
<dbReference type="InterPro" id="IPR000873">
    <property type="entry name" value="AMP-dep_synth/lig_dom"/>
</dbReference>
<evidence type="ECO:0000256" key="1">
    <source>
        <dbReference type="ARBA" id="ARBA00022450"/>
    </source>
</evidence>
<feature type="domain" description="Carrier" evidence="6">
    <location>
        <begin position="1"/>
        <end position="74"/>
    </location>
</feature>
<dbReference type="GO" id="GO:1904091">
    <property type="term" value="F:non-ribosomal peptide synthetase activity"/>
    <property type="evidence" value="ECO:0007669"/>
    <property type="project" value="UniProtKB-ARBA"/>
</dbReference>
<gene>
    <name evidence="7" type="ORF">P170DRAFT_464582</name>
</gene>
<comment type="caution">
    <text evidence="7">The sequence shown here is derived from an EMBL/GenBank/DDBJ whole genome shotgun (WGS) entry which is preliminary data.</text>
</comment>
<sequence>MALQEVFLPLCAEVLHRPRAKLRPNKSFAAHGGDSLLAIQLMGRCRDEGYNINIRDILQVSTIGRLADFVSPLEKDPAKEEHNSGEKNATNTNPQGNSEEHTTDSGFSLGPGLDKRGDDAVACSWTQETFLIAQSTDPTLYQCAFVARLDASTAAAPINHTRLQEAWAILVERHPALRSTFVESSARPGHFDQIVLSQGKSTLECVRGTAQDGAETSIDDMTLRRPIIFESHRQTHRATWAPVSPFSGIFRLEISHAVTDAQSGQILLRELCQVYNGGPLPEIPQPYPSTNHQYGLPGSQKPIHASPYLSGAEPSIFPICAGSPDRRSLQTVRHTMENDGMVKFCEDHQITMANICQVAWALVLRTYTGSDDICFANVVSGRQAPVDGIGDAVGSFAYAAVCRLKVPADTNKLDALAQAKDISVDQLASLSSPHGWQSRELARLKGNTMMSCQRKERSERESQGLSFEFVDSVNPTEFDLVLNIYTRSEGLDLAIDFWDTRLDERAVTRIASAFQQALLGLISDQVKCLGHVSVAPAADVQQICEWNQTTPTRVEACLQDRIYEQQCQRPDAWAIQGWDGDLTYRDLAANADTLASYLSQRGVARETKVLLCFEKSKWAVIAQLAVLKAGGCVVPIGHSQPLQRTKAIVRDTHAPFILTSPGLAEQLSSLGPSLIKLDASFMSRLQVTRPPPCTATPDSTAFIVYTSGSTGVPKGVVLSHGSLCSSLASLVNKFELNSKTRAVQFSAYTFDISIQDIYTTWHSGGCLCIISEADRLSNLGAAMEHYRVNVAALTSTVVSLLSRQQVPSLEKLVLVGEAAQPTTIEPWLGLLRVFNAYGPSECSMEAACGELTPGCDVHNIGTALASVLWITEAHDYNRLVPLGAPGELLIEGPLQANGYLNDPDKTAGTFVTDPAWVHRHDLGVGRRFYRTGDLVRQNYDGSITYIGRRDTQIKVRGQRVEIGEIEYHLLRQATISDGAVLYPRRGPCADQLVSVVALHEYASNASWSSEAPPVMPDGQPTVNEQIDLAKGFLATKVSSVMLPKIWIPIGSRLPQTESGKLDRKTLNTWLEELDPGKLSPFQGGQKPEHVQGPRTDFERRVHGAWADSLKLPGEQISVEGCSFLAAGGDSILAMQVLSQLRPSGIHLSMRDVVGSASIAQMAARAEEAASSYVDKKVQSRSEVTNVTDGIEGENQATARDFSVTVKPVVLEELHDTILPNAGIGPDQVENVYACSPIQVGIILNQLKDPSQYYGQQAFEVTSTDSSRVSVEGLMSAWQVLVDRHAMLRTHLTVASKQTMDDRFLQVVLKSVKADIEHFTCPDTDIMSRLAQKKEIRFSGLVEHKFVVYSTPSRRTYCQILASHALVDASSIQIIMQELIKAYNGSLDSAVAPSYTNYIRYLRQKSEQASIQYWTERLSQAQPCYLPPLSEGINTESNLETVIEPVSLVVNDFHKLRQFSKDHGVTVANLVQCAWALVLSQFTGSSDVCFGYVTSGRDVPVDHIDTVVGPMINMMVNRVKIDADSTGRDLAQQIQHNVLGAFEYQTAQLVKIWHALQLQGKSLFNTVVSYRNMPEGEQGKFGLIFRHIVGYDRTDHDVTVHALSSSSKMTLLLEYSTTFMKHDVAVGLIECLGHVLKVLATRANDPIRNISPISPGDVQQICAWNSKRPDPKRSHTIPELVEHHRMLQPHATAVSAWDGSLTYQELSSYSDRLASILQTQYEVGLEAMVPLCFDKSFWAVVSQLAVLKSGAVAVPVNPNHPIQRLQGLLEDMEAHIVLVAPQHRAKFFDIVPNVLDVGPDLLSATSGPAQRERVHAKPSNAAFVIYTSGSTGKPKGVVLTHGSLCTSFQAHGSFFGMDENTRALQFAAFTFDASLTEIWATLCHGGCVCVISEEERMSDLQAAIKSCRATLALLTPTVAGLLDWAKLPSLKTLVLVGEPVTKDMIDRVVDNSGRRTILNGYGPTECSVLTTCSKPITDPKRAPNIGGVLVGGVWIVGSEDKLCPIGAVGEVWIDGPLLARGYLNDLQKTNESFVSNPAWSRLIPEIQGRRFYRTGDMARQNRQGEISILGRRDSQVKINGQRVELAEIEHHVKRNMTGIRGTAALLVKLSHQHSASTIAIAMEMGQHIQETDDPDSMLIPVTPSRRKAFEKLQESLIEALPPYMVPQLFVPVTRLPRTVSEKLHRRGLKEAIEGLRTDDQMQYALRAATKTPPATEVELKLQGMWSEAIGISRDSIGVQDHFLHMGGDSVTAMSLVSLAQKQSIPLTVFNVFQYPILREMAADLEKRLAVHHPVQEVPQFALWKHADPSIQHNLSDSLIDSLEEVAGRAHVSPGDIEDVYPCTPLQEGLMAITLQHPQAYVGRWVYSLKADVDIDRLRRSWEQLTKLLPILRTCLVPGKSHGVLQVVLREGRACDEGDSLDRYLALNARRPFGHGSELVRFGIITETPEHRYFVLTAHHSGYDDVSLDKMLGTLARLYTQGGAPIMPPYSRFLRYLSDQDATAARGFWTSQLEGAIGSLFPASLGTSYTPGPSQTISCNLDGVGATDSVSKGTLLRAAWGLVVSAHTGGNVLFGEVLSGRSAPVPGIQEIVAPTIATVPRMVRPVKTETISSYLAAIEQQSLDLMKFQHTGIQNIRRLVGKEVNLPHLFTIMRAPEPNDGEGCMPLGVESVTHTAPFVHNIPLVVRGTIGFGSQSCIRVEAQFDERVLSAPQARNLLNALRHVYTQLVSSIQHQTAHRAILKDITTMSPEETGQLARWNGTIRETQSTLVHHLIHERFCESASAPAICAWDGDFSRGELDLLAETLAHYLVTLGVEPETLVGLCFHKSKWVVVAMLAILKAGGAIVPIHTERTQQRDAILDRAGIKIVLTQSHLPQDFGGQVSLPVVVDERLIESLRPATASVQSPVAPHHTAVVYHTSGSTGMPKGVVLEHCTMATSLLAEADRFGIDTHTRAYQFSNFTFDMSFHDIMTALLVGGCVCLPHEEEKLGNLAGAIRRMKVNKLCLTPRLIHTIRPHDVPGVQTIIAGGEALQQEQIEPWLGFRRVFNAYGPSECAIMTTIHELGHKTEASSIGRVVAGSAWVVDEKDPERLLPIGEPGELLVSGPLLARGYLNDQQKTTAAFIRSPAWLTQYGLHTGSPTDDRMYRTGDLVRQQGDGSIVYLGRVDSQIQIRGQRTEIGEIEHYLLQQRPVVDGVILYPRQGPCKDRLVGVVVMRQFEMPPGAEIKPTGSDKQLFVSKKTSAIRRSMLGKMPGYMVPETWISLAYLPQSAAHKADRRRLTSWCENMDLDDFTRLTQTTVEGDAVLPATETEHQIQAVCALVLQLPPSKVAMNRSFLSHGGDSITAMQFTSRCASLCGMNMSIRNVLQCRSLVDLAQTATGNDIQLLGTSIPDTPFKLSPIQEYYFNSMASGRLDVSGENRFNQSVCLTLKAPFDDDTLKQAALGVVHRHPMLRARFHTSPLGFSQSIFPSVEDSFRFASHVVQSAAEADDVILAAESQLNLQDGPAFAVHKIQMATKPDQLFLTAHHLVVDIVSWGIIIRDFENRLRNPLSPGYRKPATSFPGWIGLLQAHVSESAIPKQLDGTSPTRSNWDYWTLSPEDNIYGNSVADSVILDEAQTANLFYSSQCTGTELTDIFLAALSHSFSQVFTDRPVPVILEEGHGREPWDDRIDVVETVGWFTIMSPVELGNLTADPMDALWETKKARQRKSDHRLACFAVQSSADGSYRCSEVTFNYTGQTQGLDRSQDLLSIDYGHRSSAVGNAVKRPSVFAIEASTRSGRFYFDFNYPRQIDQIEAVRRWVQEFQTCLLDLVNRLFTSPKSYTLSRLPDVRSGEDLISQVHTAVLARTGIDVESEIEDIYPASPVQVGMLISQIKDPGTYQVQQVCETIKEHQDGLIDTKRLASAWKAVVAHHTILRTVFVPVSAGQTSFYQVVRRQWQPQVSILHCEDAGDVRATFDRTGLPQYTEEQPQHRFMLCQTARGEVFFQLDHSHCLMDASSLQLLLRDLAQTYKEGLPSEPAPSYGSYVSFLEQAPAEQSLSYWTNRLSGAQPCRFPRTRSSTSQGRLMRHKQARFEDMQLLRSFRDSYGVTLASLLQLAWGVVLARYTGVDDVVFGFLTNGRDAPIPGVERIMGPMINLTVARIDMGSDDLTVAMCARQTQESFLDAFQHQRTPLADIQHSLGLSSQSLFNTIVSYNRDAQPRPDSAPDITFRGVSGIDPTEYDMNLNVTGSDDELRLSVQYDSSIISSESAQGVIEGLQSALFSILRDPTGPVNAVPVLGPSDINKLRRWNAESPPTVETAIPTFVSQQAAMQPSAPALCGWDGTLTYGELERYASCLACHLQSHGVREEVMVGLYFEKSMWTVVAMMAVLRAGGVAVPLGVNMPMSRLQFMLEDTNAPMVLTMEHLRDRFDSIPTVRPMVINRQSLSLLPEVTRHWDPPSLAPGSAAAVIYTSGSTGHPKGVILTHGSLSTSIEHHGLRLNIGNHTRALQFSAYVFDISLLDILTTLRFGGCICVVSEEQRMGGPQLAAAMESFDVNSAALTPTVASLIRPENVPSLKTLVLLGEKLPPSIVEIWSPHARVFNGYGPAECTILSTVSGPLWDPTQSANVGTAIAGALWVADPNNPDCLVPIGAAIGELLIEGPLLAREYLHQPGKTADAFLVDPSFLAQYSLGPSAPGRRLYRTGDLVRQDPSDGSIIYIGRRDDQVKIHGQRLELGEIEHWVRETVGSGFPAASVLFEPERETEQSTVLAVAIEVSEQTHVGGSGVSSKSPFAYLTPEWHGLVDKLSSTLSLVLPSVMIPSIYVPMQQMPLTASGKIDRKSLRSILASQTSDQLAQYVLTQGIHREPVTDLECRLRDSWLSVLPLCPKIGRDSHFFRCGGDSVSAMRLVGLTQDAEPPLPLTVADVFHSPMLATMAEVIAQRLYGTEGRADDTEPNPIPFSLYPVSSKSDRDAYIHALATQCHVAPMEVEDVYPCSPLQEGMITVTTREPRTYVGHWKFRLDASMDLIRFKHAWDQIFQQTVILRTRIIQDSDGRYMQLVIRQNLPWTESNTDGTLDLCKTQSTAEPMGLGSPLVHFAIAKSPAETVFTFTAHHSVYDGWTLTGLLSAVSSLYHQGQVSRVFTPYSRFMRHLQRTIFTDAAKQYWQSYLAGAAEATEFPVSSLRSDNRLPQKLTHRIEAGSQPNAVTQATLLRAAWAMVISQETGNSRVGFSSTLAGRSAPVAGILDIMGPTIATVPVHIHLDKHQRVQGYLEAVQQQAVDMMPFEQTGLQNIRSMGVDLPASFMQHLFVVQSRGERLDQTVPGLELIPGPETAFTDYQLAVICNPMAGGQHSAVDIEVYFDSAMIPAAQMKRLLDQYQHVVTQLQQATITDSSELQVGEIDMVSTQDALQLAEWNLSHMETRKESRARIHELVDQQLKTRPDAPAVSACDGDLSYEQLNRLALRLARHLIDLGVRVETPVAMMLERSLWVVVAELAILKAGGIVVPVNRDHPTQRIQGILDLVKAPILLASDGTHQFQSQYTLVIDEHLPTVFPAADPTVLPEVGINNAAFIIFTSGSTGTPKGVVLEHQALTASMKAHGVLFAGPNTRTLQFATYTFDLSIAEIFTTLIFGGCVCIPSPSDRLSNVAKAITAANSNVVSLTPTVVDLLKPEDVPSLQTILMVGEALRPETTEPWIAQGVRVLNGYGPTECSIYTTISDPIMDPAQVSTLGKGLAGCGTWIVNATDYHQLVPIGTPGELLVEGPLLARGYLDEERTQKAFIKDPGWSKRWEFAALRGRRLYRTGDLVRQAPDGSLQYLGRVDTQIKINGQRVETGEIEHWVKAKLPSAHEVAVKIIKPDQLADEPSPRAVLAVAIAMDESTSPGLRPGDQLAPHLLPPSGNLHQLFVNLRAALLDVLPQYMVPHLYLPMNRMQLTDSGKLDRRATWNLIAQSPSLSQYRLRNASKIPPSTSMEVHLRQLWASVLKVPVQELGVNDDFFRAGGDSISAMQLVSRARSEALAALEVADIFRYPTLSAMSALSEQKHQSHVRPFEYKRFAAMGTPEDAVLLQETLGSRLDSPGAIIDAAPVTDQQATFVIGTLRKSRDSLAHVILDGNGIPDIERWTASCMELIRRHESLRTAYVFHEGELLQVVRDEYRPHVAVFNTNQPIDQFSKELISRDMGQPPRVGRPFTEFAIITNPHAQCHQIAIRISHADYDQATLSYILQTLQAIYHQQPTDTFSTACQYMHSLQRQDKETSRCFWRSVLNGASMPSIVSPSAKQTRSPAKLIHHATDVVDIQQPLPDGVTLAVVLQSAWALVLARHVGRQDVLFGDVASGRHLESAPIGNTAGCCANVVPVRASLETTWTILDLFYHLREQLLARMPHETLGFRDIFRHCTSMPQSVYFTSRLNSVKQARMPDWDVADYRVSVSFPDAAEDLPNISITCVQKPGQIELAVGYLEGVVSPRLADALSQDLHATANLLLNGDHAITLDSFLPRDGNMPDDVHDEKPSHSRLDQSIELAVRDQDFVDAGYTALALQQQGHDIAIDDILEHGSNLVDGLQARLKN</sequence>
<dbReference type="GO" id="GO:0005737">
    <property type="term" value="C:cytoplasm"/>
    <property type="evidence" value="ECO:0007669"/>
    <property type="project" value="TreeGrafter"/>
</dbReference>
<feature type="domain" description="Carrier" evidence="6">
    <location>
        <begin position="1095"/>
        <end position="1169"/>
    </location>
</feature>
<dbReference type="Pfam" id="PF00501">
    <property type="entry name" value="AMP-binding"/>
    <property type="match status" value="5"/>
</dbReference>
<evidence type="ECO:0000313" key="7">
    <source>
        <dbReference type="EMBL" id="PLB49027.1"/>
    </source>
</evidence>
<dbReference type="InterPro" id="IPR009081">
    <property type="entry name" value="PP-bd_ACP"/>
</dbReference>
<dbReference type="Gene3D" id="3.40.50.12780">
    <property type="entry name" value="N-terminal domain of ligase-like"/>
    <property type="match status" value="5"/>
</dbReference>
<feature type="domain" description="Carrier" evidence="6">
    <location>
        <begin position="4847"/>
        <end position="4924"/>
    </location>
</feature>
<dbReference type="Proteomes" id="UP000234275">
    <property type="component" value="Unassembled WGS sequence"/>
</dbReference>
<evidence type="ECO:0000256" key="3">
    <source>
        <dbReference type="ARBA" id="ARBA00022598"/>
    </source>
</evidence>
<dbReference type="Gene3D" id="1.10.1200.10">
    <property type="entry name" value="ACP-like"/>
    <property type="match status" value="6"/>
</dbReference>
<evidence type="ECO:0000256" key="2">
    <source>
        <dbReference type="ARBA" id="ARBA00022553"/>
    </source>
</evidence>
<dbReference type="InterPro" id="IPR006162">
    <property type="entry name" value="Ppantetheine_attach_site"/>
</dbReference>
<dbReference type="SMART" id="SM00823">
    <property type="entry name" value="PKS_PP"/>
    <property type="match status" value="6"/>
</dbReference>
<dbReference type="FunFam" id="3.40.50.12780:FF:000014">
    <property type="entry name" value="Nonribosomal peptide synthetase 1"/>
    <property type="match status" value="2"/>
</dbReference>
<dbReference type="FunFam" id="3.30.300.30:FF:000015">
    <property type="entry name" value="Nonribosomal peptide synthase SidD"/>
    <property type="match status" value="5"/>
</dbReference>
<dbReference type="CDD" id="cd19542">
    <property type="entry name" value="CT_NRPS-like"/>
    <property type="match status" value="3"/>
</dbReference>
<dbReference type="InterPro" id="IPR020806">
    <property type="entry name" value="PKS_PP-bd"/>
</dbReference>
<dbReference type="CDD" id="cd19545">
    <property type="entry name" value="FUM14_C_NRPS-like"/>
    <property type="match status" value="2"/>
</dbReference>
<accession>A0A2I2G813</accession>
<organism evidence="7 8">
    <name type="scientific">Aspergillus steynii IBT 23096</name>
    <dbReference type="NCBI Taxonomy" id="1392250"/>
    <lineage>
        <taxon>Eukaryota</taxon>
        <taxon>Fungi</taxon>
        <taxon>Dikarya</taxon>
        <taxon>Ascomycota</taxon>
        <taxon>Pezizomycotina</taxon>
        <taxon>Eurotiomycetes</taxon>
        <taxon>Eurotiomycetidae</taxon>
        <taxon>Eurotiales</taxon>
        <taxon>Aspergillaceae</taxon>
        <taxon>Aspergillus</taxon>
        <taxon>Aspergillus subgen. Circumdati</taxon>
    </lineage>
</organism>
<dbReference type="InterPro" id="IPR001242">
    <property type="entry name" value="Condensation_dom"/>
</dbReference>
<keyword evidence="2" id="KW-0597">Phosphoprotein</keyword>
<dbReference type="GeneID" id="36559959"/>
<dbReference type="Gene3D" id="3.30.559.30">
    <property type="entry name" value="Nonribosomal peptide synthetase, condensation domain"/>
    <property type="match status" value="7"/>
</dbReference>
<dbReference type="RefSeq" id="XP_024704329.1">
    <property type="nucleotide sequence ID" value="XM_024852261.1"/>
</dbReference>
<dbReference type="InterPro" id="IPR045851">
    <property type="entry name" value="AMP-bd_C_sf"/>
</dbReference>
<dbReference type="GO" id="GO:0016874">
    <property type="term" value="F:ligase activity"/>
    <property type="evidence" value="ECO:0007669"/>
    <property type="project" value="UniProtKB-KW"/>
</dbReference>
<dbReference type="FunFam" id="3.30.559.30:FF:000003">
    <property type="entry name" value="Nonribosomal peptide synthase SidD"/>
    <property type="match status" value="1"/>
</dbReference>
<dbReference type="InterPro" id="IPR010071">
    <property type="entry name" value="AA_adenyl_dom"/>
</dbReference>
<feature type="domain" description="Carrier" evidence="6">
    <location>
        <begin position="2211"/>
        <end position="2287"/>
    </location>
</feature>
<dbReference type="PROSITE" id="PS00455">
    <property type="entry name" value="AMP_BINDING"/>
    <property type="match status" value="5"/>
</dbReference>
<reference evidence="7 8" key="1">
    <citation type="submission" date="2016-12" db="EMBL/GenBank/DDBJ databases">
        <title>The genomes of Aspergillus section Nigri reveals drivers in fungal speciation.</title>
        <authorList>
            <consortium name="DOE Joint Genome Institute"/>
            <person name="Vesth T.C."/>
            <person name="Nybo J."/>
            <person name="Theobald S."/>
            <person name="Brandl J."/>
            <person name="Frisvad J.C."/>
            <person name="Nielsen K.F."/>
            <person name="Lyhne E.K."/>
            <person name="Kogle M.E."/>
            <person name="Kuo A."/>
            <person name="Riley R."/>
            <person name="Clum A."/>
            <person name="Nolan M."/>
            <person name="Lipzen A."/>
            <person name="Salamov A."/>
            <person name="Henrissat B."/>
            <person name="Wiebenga A."/>
            <person name="De Vries R.P."/>
            <person name="Grigoriev I.V."/>
            <person name="Mortensen U.H."/>
            <person name="Andersen M.R."/>
            <person name="Baker S.E."/>
        </authorList>
    </citation>
    <scope>NUCLEOTIDE SEQUENCE [LARGE SCALE GENOMIC DNA]</scope>
    <source>
        <strain evidence="7 8">IBT 23096</strain>
    </source>
</reference>
<keyword evidence="1" id="KW-0596">Phosphopantetheine</keyword>
<dbReference type="SUPFAM" id="SSF56801">
    <property type="entry name" value="Acetyl-CoA synthetase-like"/>
    <property type="match status" value="5"/>
</dbReference>
<feature type="compositionally biased region" description="Basic and acidic residues" evidence="5">
    <location>
        <begin position="75"/>
        <end position="85"/>
    </location>
</feature>
<dbReference type="EMBL" id="MSFO01000004">
    <property type="protein sequence ID" value="PLB49027.1"/>
    <property type="molecule type" value="Genomic_DNA"/>
</dbReference>
<dbReference type="FunFam" id="1.10.1200.10:FF:000005">
    <property type="entry name" value="Nonribosomal peptide synthetase 1"/>
    <property type="match status" value="1"/>
</dbReference>
<dbReference type="InterPro" id="IPR023213">
    <property type="entry name" value="CAT-like_dom_sf"/>
</dbReference>
<dbReference type="Pfam" id="PF00668">
    <property type="entry name" value="Condensation"/>
    <property type="match status" value="7"/>
</dbReference>
<evidence type="ECO:0000259" key="6">
    <source>
        <dbReference type="PROSITE" id="PS50075"/>
    </source>
</evidence>
<proteinExistence type="inferred from homology"/>
<dbReference type="PANTHER" id="PTHR45527">
    <property type="entry name" value="NONRIBOSOMAL PEPTIDE SYNTHETASE"/>
    <property type="match status" value="1"/>
</dbReference>
<dbReference type="SMART" id="SM01294">
    <property type="entry name" value="PKS_PP_betabranch"/>
    <property type="match status" value="1"/>
</dbReference>
<protein>
    <submittedName>
        <fullName evidence="7">Acetyl-CoA synthetase-like protein</fullName>
    </submittedName>
</protein>
<dbReference type="GO" id="GO:0044550">
    <property type="term" value="P:secondary metabolite biosynthetic process"/>
    <property type="evidence" value="ECO:0007669"/>
    <property type="project" value="TreeGrafter"/>
</dbReference>
<dbReference type="Gene3D" id="3.30.300.30">
    <property type="match status" value="5"/>
</dbReference>
<feature type="region of interest" description="Disordered" evidence="5">
    <location>
        <begin position="75"/>
        <end position="111"/>
    </location>
</feature>
<dbReference type="GO" id="GO:0043041">
    <property type="term" value="P:amino acid activation for nonribosomal peptide biosynthetic process"/>
    <property type="evidence" value="ECO:0007669"/>
    <property type="project" value="TreeGrafter"/>
</dbReference>
<dbReference type="GO" id="GO:0031177">
    <property type="term" value="F:phosphopantetheine binding"/>
    <property type="evidence" value="ECO:0007669"/>
    <property type="project" value="InterPro"/>
</dbReference>
<feature type="domain" description="Carrier" evidence="6">
    <location>
        <begin position="3304"/>
        <end position="3381"/>
    </location>
</feature>
<dbReference type="InterPro" id="IPR042099">
    <property type="entry name" value="ANL_N_sf"/>
</dbReference>
<evidence type="ECO:0000256" key="5">
    <source>
        <dbReference type="SAM" id="MobiDB-lite"/>
    </source>
</evidence>
<dbReference type="PROSITE" id="PS00012">
    <property type="entry name" value="PHOSPHOPANTETHEINE"/>
    <property type="match status" value="2"/>
</dbReference>
<comment type="similarity">
    <text evidence="4">Belongs to the NRP synthetase family.</text>
</comment>
<dbReference type="Gene3D" id="3.30.559.10">
    <property type="entry name" value="Chloramphenicol acetyltransferase-like domain"/>
    <property type="match status" value="7"/>
</dbReference>
<evidence type="ECO:0000256" key="4">
    <source>
        <dbReference type="ARBA" id="ARBA00029454"/>
    </source>
</evidence>
<feature type="domain" description="Carrier" evidence="6">
    <location>
        <begin position="5949"/>
        <end position="6026"/>
    </location>
</feature>
<dbReference type="VEuPathDB" id="FungiDB:P170DRAFT_464582"/>
<dbReference type="STRING" id="1392250.A0A2I2G813"/>
<dbReference type="PROSITE" id="PS50075">
    <property type="entry name" value="CARRIER"/>
    <property type="match status" value="6"/>
</dbReference>
<dbReference type="FunFam" id="3.30.559.30:FF:000005">
    <property type="entry name" value="Nonribosomal peptide synthase Pes1"/>
    <property type="match status" value="1"/>
</dbReference>
<dbReference type="NCBIfam" id="NF003417">
    <property type="entry name" value="PRK04813.1"/>
    <property type="match status" value="5"/>
</dbReference>
<keyword evidence="8" id="KW-1185">Reference proteome</keyword>
<dbReference type="InterPro" id="IPR020845">
    <property type="entry name" value="AMP-binding_CS"/>
</dbReference>
<dbReference type="OrthoDB" id="416786at2759"/>
<dbReference type="Pfam" id="PF00550">
    <property type="entry name" value="PP-binding"/>
    <property type="match status" value="5"/>
</dbReference>
<keyword evidence="3" id="KW-0436">Ligase</keyword>
<evidence type="ECO:0000313" key="8">
    <source>
        <dbReference type="Proteomes" id="UP000234275"/>
    </source>
</evidence>
<dbReference type="SUPFAM" id="SSF52777">
    <property type="entry name" value="CoA-dependent acyltransferases"/>
    <property type="match status" value="14"/>
</dbReference>
<dbReference type="CDD" id="cd05918">
    <property type="entry name" value="A_NRPS_SidN3_like"/>
    <property type="match status" value="5"/>
</dbReference>